<gene>
    <name evidence="2" type="ORF">HLH21_05980</name>
</gene>
<dbReference type="InterPro" id="IPR000845">
    <property type="entry name" value="Nucleoside_phosphorylase_d"/>
</dbReference>
<comment type="caution">
    <text evidence="2">The sequence shown here is derived from an EMBL/GenBank/DDBJ whole genome shotgun (WGS) entry which is preliminary data.</text>
</comment>
<reference evidence="2 3" key="1">
    <citation type="submission" date="2020-04" db="EMBL/GenBank/DDBJ databases">
        <title>Description of novel Gluconacetobacter.</title>
        <authorList>
            <person name="Sombolestani A."/>
        </authorList>
    </citation>
    <scope>NUCLEOTIDE SEQUENCE [LARGE SCALE GENOMIC DNA]</scope>
    <source>
        <strain evidence="2 3">LMG 21312</strain>
    </source>
</reference>
<name>A0A7W4J6N1_9PROT</name>
<evidence type="ECO:0000313" key="3">
    <source>
        <dbReference type="Proteomes" id="UP000561066"/>
    </source>
</evidence>
<dbReference type="Pfam" id="PF01048">
    <property type="entry name" value="PNP_UDP_1"/>
    <property type="match status" value="1"/>
</dbReference>
<sequence>MAARAATSDRAAFGLLVPVGPPDYKMIFDQLQDDHVQTFGPFTYHAGRIHGVPVVVSVAPMDGPLMRSLAAQEMLHHYRIGAFLYPGTSGAHLGPEAMRIGDIVLGAANVNFGNFFMSKSGDLVGNEFGHEKSSPTHYDGLYLDPSLLGRLACAAHRVATHTTLPGWLNPHQPRTTPDIFYYGVQGTSTMWLANTDFIEKTNRIFHVIDEDGDWYSNLVATIYHVPFIEVSTISNSIFALPETDRGIPQPPDGKGPKANVTAQRISNAVILDLIAHDGLAILAEQHATPTVSPYPAGVFQDPKRHDALFAAGKCM</sequence>
<keyword evidence="3" id="KW-1185">Reference proteome</keyword>
<dbReference type="SUPFAM" id="SSF53167">
    <property type="entry name" value="Purine and uridine phosphorylases"/>
    <property type="match status" value="1"/>
</dbReference>
<dbReference type="GO" id="GO:0009116">
    <property type="term" value="P:nucleoside metabolic process"/>
    <property type="evidence" value="ECO:0007669"/>
    <property type="project" value="InterPro"/>
</dbReference>
<feature type="domain" description="Nucleoside phosphorylase" evidence="1">
    <location>
        <begin position="35"/>
        <end position="117"/>
    </location>
</feature>
<proteinExistence type="predicted"/>
<organism evidence="2 3">
    <name type="scientific">Gluconacetobacter johannae</name>
    <dbReference type="NCBI Taxonomy" id="112140"/>
    <lineage>
        <taxon>Bacteria</taxon>
        <taxon>Pseudomonadati</taxon>
        <taxon>Pseudomonadota</taxon>
        <taxon>Alphaproteobacteria</taxon>
        <taxon>Acetobacterales</taxon>
        <taxon>Acetobacteraceae</taxon>
        <taxon>Gluconacetobacter</taxon>
    </lineage>
</organism>
<accession>A0A7W4J6N1</accession>
<protein>
    <recommendedName>
        <fullName evidence="1">Nucleoside phosphorylase domain-containing protein</fullName>
    </recommendedName>
</protein>
<dbReference type="GO" id="GO:0003824">
    <property type="term" value="F:catalytic activity"/>
    <property type="evidence" value="ECO:0007669"/>
    <property type="project" value="InterPro"/>
</dbReference>
<dbReference type="Proteomes" id="UP000561066">
    <property type="component" value="Unassembled WGS sequence"/>
</dbReference>
<dbReference type="RefSeq" id="WP_182942283.1">
    <property type="nucleotide sequence ID" value="NZ_JABEQH010000006.1"/>
</dbReference>
<evidence type="ECO:0000259" key="1">
    <source>
        <dbReference type="Pfam" id="PF01048"/>
    </source>
</evidence>
<evidence type="ECO:0000313" key="2">
    <source>
        <dbReference type="EMBL" id="MBB2175478.1"/>
    </source>
</evidence>
<dbReference type="InterPro" id="IPR035994">
    <property type="entry name" value="Nucleoside_phosphorylase_sf"/>
</dbReference>
<dbReference type="AlphaFoldDB" id="A0A7W4J6N1"/>
<dbReference type="EMBL" id="JABEQH010000006">
    <property type="protein sequence ID" value="MBB2175478.1"/>
    <property type="molecule type" value="Genomic_DNA"/>
</dbReference>
<dbReference type="Gene3D" id="3.40.50.1580">
    <property type="entry name" value="Nucleoside phosphorylase domain"/>
    <property type="match status" value="1"/>
</dbReference>